<dbReference type="InterPro" id="IPR002347">
    <property type="entry name" value="SDR_fam"/>
</dbReference>
<evidence type="ECO:0000256" key="1">
    <source>
        <dbReference type="ARBA" id="ARBA00006484"/>
    </source>
</evidence>
<dbReference type="RefSeq" id="WP_344884628.1">
    <property type="nucleotide sequence ID" value="NZ_BAABAL010000024.1"/>
</dbReference>
<evidence type="ECO:0000256" key="2">
    <source>
        <dbReference type="ARBA" id="ARBA00023002"/>
    </source>
</evidence>
<dbReference type="SUPFAM" id="SSF51735">
    <property type="entry name" value="NAD(P)-binding Rossmann-fold domains"/>
    <property type="match status" value="1"/>
</dbReference>
<dbReference type="Gene3D" id="3.40.50.720">
    <property type="entry name" value="NAD(P)-binding Rossmann-like Domain"/>
    <property type="match status" value="1"/>
</dbReference>
<name>A0ABP7U006_9PSEU</name>
<comment type="caution">
    <text evidence="3">The sequence shown here is derived from an EMBL/GenBank/DDBJ whole genome shotgun (WGS) entry which is preliminary data.</text>
</comment>
<dbReference type="EMBL" id="BAABAL010000024">
    <property type="protein sequence ID" value="GAA4033798.1"/>
    <property type="molecule type" value="Genomic_DNA"/>
</dbReference>
<dbReference type="PANTHER" id="PTHR43477">
    <property type="entry name" value="DIHYDROANTICAPSIN 7-DEHYDROGENASE"/>
    <property type="match status" value="1"/>
</dbReference>
<accession>A0ABP7U006</accession>
<protein>
    <submittedName>
        <fullName evidence="3">Short chain dehydrogenase</fullName>
    </submittedName>
</protein>
<dbReference type="Pfam" id="PF13561">
    <property type="entry name" value="adh_short_C2"/>
    <property type="match status" value="1"/>
</dbReference>
<comment type="similarity">
    <text evidence="1">Belongs to the short-chain dehydrogenases/reductases (SDR) family.</text>
</comment>
<dbReference type="InterPro" id="IPR036291">
    <property type="entry name" value="NAD(P)-bd_dom_sf"/>
</dbReference>
<organism evidence="3 4">
    <name type="scientific">Allokutzneria multivorans</name>
    <dbReference type="NCBI Taxonomy" id="1142134"/>
    <lineage>
        <taxon>Bacteria</taxon>
        <taxon>Bacillati</taxon>
        <taxon>Actinomycetota</taxon>
        <taxon>Actinomycetes</taxon>
        <taxon>Pseudonocardiales</taxon>
        <taxon>Pseudonocardiaceae</taxon>
        <taxon>Allokutzneria</taxon>
    </lineage>
</organism>
<dbReference type="InterPro" id="IPR051122">
    <property type="entry name" value="SDR_DHRS6-like"/>
</dbReference>
<evidence type="ECO:0000313" key="4">
    <source>
        <dbReference type="Proteomes" id="UP001501747"/>
    </source>
</evidence>
<gene>
    <name evidence="3" type="ORF">GCM10022247_68570</name>
</gene>
<reference evidence="4" key="1">
    <citation type="journal article" date="2019" name="Int. J. Syst. Evol. Microbiol.">
        <title>The Global Catalogue of Microorganisms (GCM) 10K type strain sequencing project: providing services to taxonomists for standard genome sequencing and annotation.</title>
        <authorList>
            <consortium name="The Broad Institute Genomics Platform"/>
            <consortium name="The Broad Institute Genome Sequencing Center for Infectious Disease"/>
            <person name="Wu L."/>
            <person name="Ma J."/>
        </authorList>
    </citation>
    <scope>NUCLEOTIDE SEQUENCE [LARGE SCALE GENOMIC DNA]</scope>
    <source>
        <strain evidence="4">JCM 17342</strain>
    </source>
</reference>
<keyword evidence="2" id="KW-0560">Oxidoreductase</keyword>
<sequence length="182" mass="18718">MRIIVIGASGTIGSAVSSLLEASGHSVVRASRSGPVHVDLADPRSLDALFASVADVDGVVCTAAHAPLQPLAELDDASFRQVKLDGQLALFWRAVRALRDGGRIVLTAGRFEGALCRGSVGAMVNAALEAFVENAREELPRGISAAVVSPGWVSETLAGMGRSGGTPVAEVAREYVELVTGA</sequence>
<proteinExistence type="inferred from homology"/>
<dbReference type="Proteomes" id="UP001501747">
    <property type="component" value="Unassembled WGS sequence"/>
</dbReference>
<dbReference type="PANTHER" id="PTHR43477:SF1">
    <property type="entry name" value="DIHYDROANTICAPSIN 7-DEHYDROGENASE"/>
    <property type="match status" value="1"/>
</dbReference>
<keyword evidence="4" id="KW-1185">Reference proteome</keyword>
<evidence type="ECO:0000313" key="3">
    <source>
        <dbReference type="EMBL" id="GAA4033798.1"/>
    </source>
</evidence>